<reference evidence="8" key="1">
    <citation type="journal article" date="2022" name="Microbiol. Resour. Announc.">
        <title>Draft Genome Sequence of a Methanogenic Archaeon from West Spitsbergen Permafrost.</title>
        <authorList>
            <person name="Trubitsyn V."/>
            <person name="Rivkina E."/>
            <person name="Shcherbakova V."/>
        </authorList>
    </citation>
    <scope>NUCLEOTIDE SEQUENCE [LARGE SCALE GENOMIC DNA]</scope>
    <source>
        <strain evidence="8">VT</strain>
    </source>
</reference>
<evidence type="ECO:0000256" key="2">
    <source>
        <dbReference type="ARBA" id="ARBA00007118"/>
    </source>
</evidence>
<dbReference type="SUPFAM" id="SSF55469">
    <property type="entry name" value="FMN-dependent nitroreductase-like"/>
    <property type="match status" value="1"/>
</dbReference>
<dbReference type="InterPro" id="IPR000415">
    <property type="entry name" value="Nitroreductase-like"/>
</dbReference>
<dbReference type="AlphaFoldDB" id="A0A8T5UY30"/>
<evidence type="ECO:0000256" key="5">
    <source>
        <dbReference type="ARBA" id="ARBA00023002"/>
    </source>
</evidence>
<evidence type="ECO:0000313" key="8">
    <source>
        <dbReference type="Proteomes" id="UP000825933"/>
    </source>
</evidence>
<dbReference type="InterPro" id="IPR029479">
    <property type="entry name" value="Nitroreductase"/>
</dbReference>
<evidence type="ECO:0000256" key="3">
    <source>
        <dbReference type="ARBA" id="ARBA00022630"/>
    </source>
</evidence>
<dbReference type="PANTHER" id="PTHR43673:SF2">
    <property type="entry name" value="NITROREDUCTASE"/>
    <property type="match status" value="1"/>
</dbReference>
<name>A0A8T5UY30_9EURY</name>
<evidence type="ECO:0000256" key="1">
    <source>
        <dbReference type="ARBA" id="ARBA00001917"/>
    </source>
</evidence>
<dbReference type="CDD" id="cd20609">
    <property type="entry name" value="nitroreductase"/>
    <property type="match status" value="1"/>
</dbReference>
<keyword evidence="5" id="KW-0560">Oxidoreductase</keyword>
<feature type="domain" description="Nitroreductase" evidence="6">
    <location>
        <begin position="7"/>
        <end position="59"/>
    </location>
</feature>
<proteinExistence type="inferred from homology"/>
<sequence>MEFLNLVKNRFSVRSYKPDDVEEEKLDVIFEAARLAPTAVNYQPFQLIVIKTQGVENKLNRIYPAKWFSEAPLVICLCVIPSKAWNRKDGKNYADVDGSIVMDHIILAATSLGLGTCWVGAFDPDAAREILDLPENVEPLVFTPLGYPAEEPKVKQRKKLSEIVKFKDLK</sequence>
<dbReference type="PANTHER" id="PTHR43673">
    <property type="entry name" value="NAD(P)H NITROREDUCTASE YDGI-RELATED"/>
    <property type="match status" value="1"/>
</dbReference>
<dbReference type="Gene3D" id="3.40.109.10">
    <property type="entry name" value="NADH Oxidase"/>
    <property type="match status" value="1"/>
</dbReference>
<comment type="similarity">
    <text evidence="2">Belongs to the nitroreductase family.</text>
</comment>
<feature type="domain" description="Nitroreductase" evidence="6">
    <location>
        <begin position="66"/>
        <end position="147"/>
    </location>
</feature>
<dbReference type="GO" id="GO:0016491">
    <property type="term" value="F:oxidoreductase activity"/>
    <property type="evidence" value="ECO:0007669"/>
    <property type="project" value="UniProtKB-KW"/>
</dbReference>
<evidence type="ECO:0000259" key="6">
    <source>
        <dbReference type="Pfam" id="PF00881"/>
    </source>
</evidence>
<evidence type="ECO:0000256" key="4">
    <source>
        <dbReference type="ARBA" id="ARBA00022643"/>
    </source>
</evidence>
<evidence type="ECO:0000313" key="7">
    <source>
        <dbReference type="EMBL" id="MBZ2166090.1"/>
    </source>
</evidence>
<accession>A0A8T5UY30</accession>
<comment type="caution">
    <text evidence="7">The sequence shown here is derived from an EMBL/GenBank/DDBJ whole genome shotgun (WGS) entry which is preliminary data.</text>
</comment>
<dbReference type="Proteomes" id="UP000825933">
    <property type="component" value="Unassembled WGS sequence"/>
</dbReference>
<dbReference type="RefSeq" id="WP_223791664.1">
    <property type="nucleotide sequence ID" value="NZ_JAIOUQ010000009.1"/>
</dbReference>
<keyword evidence="3" id="KW-0285">Flavoprotein</keyword>
<keyword evidence="8" id="KW-1185">Reference proteome</keyword>
<dbReference type="EMBL" id="JAIOUQ010000009">
    <property type="protein sequence ID" value="MBZ2166090.1"/>
    <property type="molecule type" value="Genomic_DNA"/>
</dbReference>
<comment type="cofactor">
    <cofactor evidence="1">
        <name>FMN</name>
        <dbReference type="ChEBI" id="CHEBI:58210"/>
    </cofactor>
</comment>
<keyword evidence="4" id="KW-0288">FMN</keyword>
<gene>
    <name evidence="7" type="ORF">K8N75_08565</name>
</gene>
<organism evidence="7 8">
    <name type="scientific">Methanobacterium spitsbergense</name>
    <dbReference type="NCBI Taxonomy" id="2874285"/>
    <lineage>
        <taxon>Archaea</taxon>
        <taxon>Methanobacteriati</taxon>
        <taxon>Methanobacteriota</taxon>
        <taxon>Methanomada group</taxon>
        <taxon>Methanobacteria</taxon>
        <taxon>Methanobacteriales</taxon>
        <taxon>Methanobacteriaceae</taxon>
        <taxon>Methanobacterium</taxon>
    </lineage>
</organism>
<protein>
    <submittedName>
        <fullName evidence="7">Nitroreductase family protein</fullName>
    </submittedName>
</protein>
<dbReference type="Pfam" id="PF00881">
    <property type="entry name" value="Nitroreductase"/>
    <property type="match status" value="2"/>
</dbReference>